<dbReference type="PANTHER" id="PTHR46888:SF13">
    <property type="entry name" value="RIBONUCLEASE H"/>
    <property type="match status" value="1"/>
</dbReference>
<dbReference type="InParanoid" id="A0A6P8W489"/>
<feature type="compositionally biased region" description="Basic and acidic residues" evidence="1">
    <location>
        <begin position="533"/>
        <end position="547"/>
    </location>
</feature>
<proteinExistence type="predicted"/>
<dbReference type="Proteomes" id="UP000515161">
    <property type="component" value="Unplaced"/>
</dbReference>
<feature type="region of interest" description="Disordered" evidence="1">
    <location>
        <begin position="533"/>
        <end position="552"/>
    </location>
</feature>
<evidence type="ECO:0000313" key="4">
    <source>
        <dbReference type="RefSeq" id="XP_034092650.1"/>
    </source>
</evidence>
<accession>A0A6P8W489</accession>
<dbReference type="SUPFAM" id="SSF47353">
    <property type="entry name" value="Retrovirus capsid dimerization domain-like"/>
    <property type="match status" value="1"/>
</dbReference>
<dbReference type="Gene3D" id="1.10.4020.10">
    <property type="entry name" value="DNA breaking-rejoining enzymes"/>
    <property type="match status" value="1"/>
</dbReference>
<keyword evidence="3" id="KW-1185">Reference proteome</keyword>
<dbReference type="OrthoDB" id="8959203at2759"/>
<dbReference type="PANTHER" id="PTHR46888">
    <property type="entry name" value="ZINC KNUCKLE DOMAINCONTAINING PROTEIN-RELATED"/>
    <property type="match status" value="1"/>
</dbReference>
<dbReference type="KEGG" id="gacu:117559997"/>
<reference evidence="4" key="1">
    <citation type="submission" date="2025-08" db="UniProtKB">
        <authorList>
            <consortium name="RefSeq"/>
        </authorList>
    </citation>
    <scope>IDENTIFICATION</scope>
</reference>
<dbReference type="InterPro" id="IPR038269">
    <property type="entry name" value="SCAN_sf"/>
</dbReference>
<dbReference type="Pfam" id="PF02023">
    <property type="entry name" value="SCAN"/>
    <property type="match status" value="1"/>
</dbReference>
<dbReference type="InterPro" id="IPR003309">
    <property type="entry name" value="SCAN_dom"/>
</dbReference>
<protein>
    <submittedName>
        <fullName evidence="4">Uncharacterized protein LOC117559997</fullName>
    </submittedName>
</protein>
<organism evidence="3 4">
    <name type="scientific">Gymnodraco acuticeps</name>
    <name type="common">Antarctic dragonfish</name>
    <dbReference type="NCBI Taxonomy" id="8218"/>
    <lineage>
        <taxon>Eukaryota</taxon>
        <taxon>Metazoa</taxon>
        <taxon>Chordata</taxon>
        <taxon>Craniata</taxon>
        <taxon>Vertebrata</taxon>
        <taxon>Euteleostomi</taxon>
        <taxon>Actinopterygii</taxon>
        <taxon>Neopterygii</taxon>
        <taxon>Teleostei</taxon>
        <taxon>Neoteleostei</taxon>
        <taxon>Acanthomorphata</taxon>
        <taxon>Eupercaria</taxon>
        <taxon>Perciformes</taxon>
        <taxon>Notothenioidei</taxon>
        <taxon>Bathydraconidae</taxon>
        <taxon>Gymnodraco</taxon>
    </lineage>
</organism>
<evidence type="ECO:0000259" key="2">
    <source>
        <dbReference type="Pfam" id="PF02023"/>
    </source>
</evidence>
<gene>
    <name evidence="4" type="primary">LOC117559997</name>
</gene>
<feature type="domain" description="SCAN box" evidence="2">
    <location>
        <begin position="222"/>
        <end position="309"/>
    </location>
</feature>
<evidence type="ECO:0000256" key="1">
    <source>
        <dbReference type="SAM" id="MobiDB-lite"/>
    </source>
</evidence>
<sequence length="651" mass="72934">MDFDLEGFVGDPTRGKLDACSKQQLGLIAGKFDIVVNKQNKKQVIKGQLLAALIDQEVLSEEEVDVPIDDETEVSQKVSDLQLQLELRKLMVREKESDNRLREKEITCNLELRKYEAELRLRELELTSYQTQQLGSAQPHEFDVGKYTRFIPVFNEKDVDNYFVLFERVATTFKWPGNMWTFMLQCVLAGKAQEVYTALSEEVSRDYEQVKSAILRAYELVPEAYRQKFRGLKRQDCQAYVEFAREKEVLFERWCSSTGTKSPEDLKTLVLMEEFKNCLPYTVATYLNEQKPVKLFDAAVLADEYVLTHKTVYSERTRAQAGFVDNNIRETPVFTKVPWQSSRPRVAEEKPGEVNWGSTDRPVCHYCKKRGHIVANCYALRDEEKPVKTVALVSTSKPGSLKSELEVFAPFLMEGMVSLPGKNNRVPVTILRDTAASQSFMIRGVLPLSEESAVGSGVLVRGFGMQCVGSPLHNIHLESDLVTGPVTVGVRPCLPIEGVDLVLGNDLAGGRVLVKPGVYAVAVTRDSFTATELDRPVRDPPSWREGGKSGTISPEAVHNPVAACVEALSSAKSDTPVTPVTSEAPIAAETLANMESHLAHLPDAQRADVWELIVRWSALCRTAPENSIPTSGCVPPLVPQSKRRHWLWFWL</sequence>
<name>A0A6P8W489_GYMAC</name>
<dbReference type="GeneID" id="117559997"/>
<dbReference type="RefSeq" id="XP_034092650.1">
    <property type="nucleotide sequence ID" value="XM_034236759.1"/>
</dbReference>
<dbReference type="AlphaFoldDB" id="A0A6P8W489"/>
<evidence type="ECO:0000313" key="3">
    <source>
        <dbReference type="Proteomes" id="UP000515161"/>
    </source>
</evidence>